<sequence>MLVRISTWAFFITLGLSWDLPKLRPRYGLLPLRFPQAEYSGSRMIGNLPTPRPPFNAPRDNPSHNSCSNSLNEYPESLFSPRAPCAASCLPSCCVVPKFGSADPNIPYAAGAPLAGYRASNRGTNSRLLLRIIGKMTG</sequence>
<evidence type="ECO:0008006" key="5">
    <source>
        <dbReference type="Google" id="ProtNLM"/>
    </source>
</evidence>
<gene>
    <name evidence="3" type="ORF">QBC34DRAFT_22534</name>
</gene>
<evidence type="ECO:0000256" key="1">
    <source>
        <dbReference type="SAM" id="MobiDB-lite"/>
    </source>
</evidence>
<dbReference type="EMBL" id="MU865922">
    <property type="protein sequence ID" value="KAK4452990.1"/>
    <property type="molecule type" value="Genomic_DNA"/>
</dbReference>
<dbReference type="AlphaFoldDB" id="A0AAV9GZ83"/>
<evidence type="ECO:0000313" key="3">
    <source>
        <dbReference type="EMBL" id="KAK4452990.1"/>
    </source>
</evidence>
<evidence type="ECO:0000256" key="2">
    <source>
        <dbReference type="SAM" id="SignalP"/>
    </source>
</evidence>
<name>A0AAV9GZ83_9PEZI</name>
<accession>A0AAV9GZ83</accession>
<feature type="signal peptide" evidence="2">
    <location>
        <begin position="1"/>
        <end position="17"/>
    </location>
</feature>
<comment type="caution">
    <text evidence="3">The sequence shown here is derived from an EMBL/GenBank/DDBJ whole genome shotgun (WGS) entry which is preliminary data.</text>
</comment>
<organism evidence="3 4">
    <name type="scientific">Podospora aff. communis PSN243</name>
    <dbReference type="NCBI Taxonomy" id="3040156"/>
    <lineage>
        <taxon>Eukaryota</taxon>
        <taxon>Fungi</taxon>
        <taxon>Dikarya</taxon>
        <taxon>Ascomycota</taxon>
        <taxon>Pezizomycotina</taxon>
        <taxon>Sordariomycetes</taxon>
        <taxon>Sordariomycetidae</taxon>
        <taxon>Sordariales</taxon>
        <taxon>Podosporaceae</taxon>
        <taxon>Podospora</taxon>
    </lineage>
</organism>
<feature type="region of interest" description="Disordered" evidence="1">
    <location>
        <begin position="48"/>
        <end position="67"/>
    </location>
</feature>
<keyword evidence="4" id="KW-1185">Reference proteome</keyword>
<evidence type="ECO:0000313" key="4">
    <source>
        <dbReference type="Proteomes" id="UP001321760"/>
    </source>
</evidence>
<feature type="chain" id="PRO_5043406922" description="Secreted protein" evidence="2">
    <location>
        <begin position="18"/>
        <end position="138"/>
    </location>
</feature>
<protein>
    <recommendedName>
        <fullName evidence="5">Secreted protein</fullName>
    </recommendedName>
</protein>
<dbReference type="Proteomes" id="UP001321760">
    <property type="component" value="Unassembled WGS sequence"/>
</dbReference>
<reference evidence="3" key="2">
    <citation type="submission" date="2023-05" db="EMBL/GenBank/DDBJ databases">
        <authorList>
            <consortium name="Lawrence Berkeley National Laboratory"/>
            <person name="Steindorff A."/>
            <person name="Hensen N."/>
            <person name="Bonometti L."/>
            <person name="Westerberg I."/>
            <person name="Brannstrom I.O."/>
            <person name="Guillou S."/>
            <person name="Cros-Aarteil S."/>
            <person name="Calhoun S."/>
            <person name="Haridas S."/>
            <person name="Kuo A."/>
            <person name="Mondo S."/>
            <person name="Pangilinan J."/>
            <person name="Riley R."/>
            <person name="Labutti K."/>
            <person name="Andreopoulos B."/>
            <person name="Lipzen A."/>
            <person name="Chen C."/>
            <person name="Yanf M."/>
            <person name="Daum C."/>
            <person name="Ng V."/>
            <person name="Clum A."/>
            <person name="Ohm R."/>
            <person name="Martin F."/>
            <person name="Silar P."/>
            <person name="Natvig D."/>
            <person name="Lalanne C."/>
            <person name="Gautier V."/>
            <person name="Ament-Velasquez S.L."/>
            <person name="Kruys A."/>
            <person name="Hutchinson M.I."/>
            <person name="Powell A.J."/>
            <person name="Barry K."/>
            <person name="Miller A.N."/>
            <person name="Grigoriev I.V."/>
            <person name="Debuchy R."/>
            <person name="Gladieux P."/>
            <person name="Thoren M.H."/>
            <person name="Johannesson H."/>
        </authorList>
    </citation>
    <scope>NUCLEOTIDE SEQUENCE</scope>
    <source>
        <strain evidence="3">PSN243</strain>
    </source>
</reference>
<keyword evidence="2" id="KW-0732">Signal</keyword>
<proteinExistence type="predicted"/>
<reference evidence="3" key="1">
    <citation type="journal article" date="2023" name="Mol. Phylogenet. Evol.">
        <title>Genome-scale phylogeny and comparative genomics of the fungal order Sordariales.</title>
        <authorList>
            <person name="Hensen N."/>
            <person name="Bonometti L."/>
            <person name="Westerberg I."/>
            <person name="Brannstrom I.O."/>
            <person name="Guillou S."/>
            <person name="Cros-Aarteil S."/>
            <person name="Calhoun S."/>
            <person name="Haridas S."/>
            <person name="Kuo A."/>
            <person name="Mondo S."/>
            <person name="Pangilinan J."/>
            <person name="Riley R."/>
            <person name="LaButti K."/>
            <person name="Andreopoulos B."/>
            <person name="Lipzen A."/>
            <person name="Chen C."/>
            <person name="Yan M."/>
            <person name="Daum C."/>
            <person name="Ng V."/>
            <person name="Clum A."/>
            <person name="Steindorff A."/>
            <person name="Ohm R.A."/>
            <person name="Martin F."/>
            <person name="Silar P."/>
            <person name="Natvig D.O."/>
            <person name="Lalanne C."/>
            <person name="Gautier V."/>
            <person name="Ament-Velasquez S.L."/>
            <person name="Kruys A."/>
            <person name="Hutchinson M.I."/>
            <person name="Powell A.J."/>
            <person name="Barry K."/>
            <person name="Miller A.N."/>
            <person name="Grigoriev I.V."/>
            <person name="Debuchy R."/>
            <person name="Gladieux P."/>
            <person name="Hiltunen Thoren M."/>
            <person name="Johannesson H."/>
        </authorList>
    </citation>
    <scope>NUCLEOTIDE SEQUENCE</scope>
    <source>
        <strain evidence="3">PSN243</strain>
    </source>
</reference>